<dbReference type="OrthoDB" id="9783269at2"/>
<dbReference type="EMBL" id="QOVF01000004">
    <property type="protein sequence ID" value="KAA0693474.1"/>
    <property type="molecule type" value="Genomic_DNA"/>
</dbReference>
<comment type="caution">
    <text evidence="1">The sequence shown here is derived from an EMBL/GenBank/DDBJ whole genome shotgun (WGS) entry which is preliminary data.</text>
</comment>
<dbReference type="AlphaFoldDB" id="A0A7V7GS11"/>
<sequence>MLIELLRHGETALAGSLRGSLDDELTPAGWQQMHQACQTPGAWQHIISSPLRRCAAFAAELGARLNTPVSLEPGLCELHFGEWEGQYPADLMREHADTLAAFWRDPYACTPPGGESVLTFEQRVLASLDDLALRHAGDKVLVITHGGVMRLLLARAQGLPREQLLQVQVALAERVLLRRHPDGDLEQL</sequence>
<dbReference type="GO" id="GO:0005737">
    <property type="term" value="C:cytoplasm"/>
    <property type="evidence" value="ECO:0007669"/>
    <property type="project" value="TreeGrafter"/>
</dbReference>
<keyword evidence="2" id="KW-1185">Reference proteome</keyword>
<protein>
    <submittedName>
        <fullName evidence="1">Histidine phosphatase family protein</fullName>
    </submittedName>
</protein>
<dbReference type="PANTHER" id="PTHR48100">
    <property type="entry name" value="BROAD-SPECIFICITY PHOSPHATASE YOR283W-RELATED"/>
    <property type="match status" value="1"/>
</dbReference>
<dbReference type="InterPro" id="IPR029033">
    <property type="entry name" value="His_PPase_superfam"/>
</dbReference>
<name>A0A7V7GS11_9GAMM</name>
<dbReference type="RefSeq" id="WP_149333230.1">
    <property type="nucleotide sequence ID" value="NZ_QOVF01000004.1"/>
</dbReference>
<dbReference type="InterPro" id="IPR050275">
    <property type="entry name" value="PGM_Phosphatase"/>
</dbReference>
<dbReference type="Proteomes" id="UP000463138">
    <property type="component" value="Unassembled WGS sequence"/>
</dbReference>
<dbReference type="PANTHER" id="PTHR48100:SF1">
    <property type="entry name" value="HISTIDINE PHOSPHATASE FAMILY PROTEIN-RELATED"/>
    <property type="match status" value="1"/>
</dbReference>
<dbReference type="SUPFAM" id="SSF53254">
    <property type="entry name" value="Phosphoglycerate mutase-like"/>
    <property type="match status" value="1"/>
</dbReference>
<evidence type="ECO:0000313" key="1">
    <source>
        <dbReference type="EMBL" id="KAA0693474.1"/>
    </source>
</evidence>
<gene>
    <name evidence="1" type="ORF">DT594_13870</name>
</gene>
<dbReference type="PIRSF" id="PIRSF000709">
    <property type="entry name" value="6PFK_2-Ptase"/>
    <property type="match status" value="1"/>
</dbReference>
<dbReference type="InterPro" id="IPR013078">
    <property type="entry name" value="His_Pase_superF_clade-1"/>
</dbReference>
<dbReference type="Gene3D" id="3.40.50.1240">
    <property type="entry name" value="Phosphoglycerate mutase-like"/>
    <property type="match status" value="1"/>
</dbReference>
<evidence type="ECO:0000313" key="2">
    <source>
        <dbReference type="Proteomes" id="UP000463138"/>
    </source>
</evidence>
<dbReference type="SMART" id="SM00855">
    <property type="entry name" value="PGAM"/>
    <property type="match status" value="1"/>
</dbReference>
<dbReference type="CDD" id="cd07067">
    <property type="entry name" value="HP_PGM_like"/>
    <property type="match status" value="1"/>
</dbReference>
<organism evidence="1 2">
    <name type="scientific">Halopseudomonas laoshanensis</name>
    <dbReference type="NCBI Taxonomy" id="2268758"/>
    <lineage>
        <taxon>Bacteria</taxon>
        <taxon>Pseudomonadati</taxon>
        <taxon>Pseudomonadota</taxon>
        <taxon>Gammaproteobacteria</taxon>
        <taxon>Pseudomonadales</taxon>
        <taxon>Pseudomonadaceae</taxon>
        <taxon>Halopseudomonas</taxon>
    </lineage>
</organism>
<dbReference type="GO" id="GO:0016791">
    <property type="term" value="F:phosphatase activity"/>
    <property type="evidence" value="ECO:0007669"/>
    <property type="project" value="TreeGrafter"/>
</dbReference>
<reference evidence="1 2" key="1">
    <citation type="submission" date="2018-07" db="EMBL/GenBank/DDBJ databases">
        <title>Pseudomonas laoshanensis sp. nov., isolated from soil.</title>
        <authorList>
            <person name="Sun J."/>
            <person name="Yu L."/>
            <person name="Wang M."/>
            <person name="Zhang C."/>
        </authorList>
    </citation>
    <scope>NUCLEOTIDE SEQUENCE [LARGE SCALE GENOMIC DNA]</scope>
    <source>
        <strain evidence="1 2">Y22</strain>
    </source>
</reference>
<dbReference type="Pfam" id="PF00300">
    <property type="entry name" value="His_Phos_1"/>
    <property type="match status" value="1"/>
</dbReference>
<accession>A0A7V7GS11</accession>
<proteinExistence type="predicted"/>